<protein>
    <recommendedName>
        <fullName evidence="3">Deoxyribose-phosphate aldolase/phospho-2-dehydro-3-deoxyheptonate aldolase</fullName>
    </recommendedName>
</protein>
<dbReference type="STRING" id="583355.Caka_0361"/>
<evidence type="ECO:0000313" key="1">
    <source>
        <dbReference type="EMBL" id="ADE53386.1"/>
    </source>
</evidence>
<dbReference type="InterPro" id="IPR013785">
    <property type="entry name" value="Aldolase_TIM"/>
</dbReference>
<dbReference type="EMBL" id="CP001998">
    <property type="protein sequence ID" value="ADE53386.1"/>
    <property type="molecule type" value="Genomic_DNA"/>
</dbReference>
<dbReference type="Proteomes" id="UP000000925">
    <property type="component" value="Chromosome"/>
</dbReference>
<organism evidence="1 2">
    <name type="scientific">Coraliomargarita akajimensis (strain DSM 45221 / IAM 15411 / JCM 23193 / KCTC 12865 / 04OKA010-24)</name>
    <dbReference type="NCBI Taxonomy" id="583355"/>
    <lineage>
        <taxon>Bacteria</taxon>
        <taxon>Pseudomonadati</taxon>
        <taxon>Verrucomicrobiota</taxon>
        <taxon>Opitutia</taxon>
        <taxon>Puniceicoccales</taxon>
        <taxon>Coraliomargaritaceae</taxon>
        <taxon>Coraliomargarita</taxon>
    </lineage>
</organism>
<reference evidence="1 2" key="1">
    <citation type="journal article" date="2010" name="Stand. Genomic Sci.">
        <title>Complete genome sequence of Coraliomargarita akajimensis type strain (04OKA010-24).</title>
        <authorList>
            <person name="Mavromatis K."/>
            <person name="Abt B."/>
            <person name="Brambilla E."/>
            <person name="Lapidus A."/>
            <person name="Copeland A."/>
            <person name="Deshpande S."/>
            <person name="Nolan M."/>
            <person name="Lucas S."/>
            <person name="Tice H."/>
            <person name="Cheng J.F."/>
            <person name="Han C."/>
            <person name="Detter J.C."/>
            <person name="Woyke T."/>
            <person name="Goodwin L."/>
            <person name="Pitluck S."/>
            <person name="Held B."/>
            <person name="Brettin T."/>
            <person name="Tapia R."/>
            <person name="Ivanova N."/>
            <person name="Mikhailova N."/>
            <person name="Pati A."/>
            <person name="Liolios K."/>
            <person name="Chen A."/>
            <person name="Palaniappan K."/>
            <person name="Land M."/>
            <person name="Hauser L."/>
            <person name="Chang Y.J."/>
            <person name="Jeffries C.D."/>
            <person name="Rohde M."/>
            <person name="Goker M."/>
            <person name="Bristow J."/>
            <person name="Eisen J.A."/>
            <person name="Markowitz V."/>
            <person name="Hugenholtz P."/>
            <person name="Klenk H.P."/>
            <person name="Kyrpides N.C."/>
        </authorList>
    </citation>
    <scope>NUCLEOTIDE SEQUENCE [LARGE SCALE GENOMIC DNA]</scope>
    <source>
        <strain evidence="2">DSM 45221 / IAM 15411 / JCM 23193 / KCTC 12865</strain>
    </source>
</reference>
<proteinExistence type="predicted"/>
<dbReference type="HOGENOM" id="CLU_050690_0_0_0"/>
<evidence type="ECO:0000313" key="2">
    <source>
        <dbReference type="Proteomes" id="UP000000925"/>
    </source>
</evidence>
<dbReference type="RefSeq" id="WP_013042111.1">
    <property type="nucleotide sequence ID" value="NC_014008.1"/>
</dbReference>
<name>D5EMI0_CORAD</name>
<evidence type="ECO:0008006" key="3">
    <source>
        <dbReference type="Google" id="ProtNLM"/>
    </source>
</evidence>
<dbReference type="Gene3D" id="3.20.20.70">
    <property type="entry name" value="Aldolase class I"/>
    <property type="match status" value="1"/>
</dbReference>
<keyword evidence="2" id="KW-1185">Reference proteome</keyword>
<accession>D5EMI0</accession>
<gene>
    <name evidence="1" type="ordered locus">Caka_0361</name>
</gene>
<dbReference type="AlphaFoldDB" id="D5EMI0"/>
<dbReference type="eggNOG" id="COG1830">
    <property type="taxonomic scope" value="Bacteria"/>
</dbReference>
<dbReference type="SUPFAM" id="SSF51569">
    <property type="entry name" value="Aldolase"/>
    <property type="match status" value="1"/>
</dbReference>
<sequence>MKTLDQKLETLRQNPGANEFIIADAKDADMAWGIASPGATYPNSGDGRFISMNEFMEQMREMTASGLIDILLASNSVMTTLAHDEGLFDDSAVTPAIRANDTSDVWISRVANYRNLPSKPFRSAYIHEAQYGSLTAPVVGDPKVNLGLYSMTFNNDLEADYLSLQAFREFRCEAAEAGFDYFLEVFAPNVEDCGISADDIPTYVNDALVRALAGVGRKNWPKFLKIPYFGPKAMEELANYDNDLIVGILGGGSGTTYDAFKQLTEAKKYGARVALYGRKIKDAEHPLTFVKYLRDLSEDQLSAEEAVKAYHADLEGLGLKPKRDLNADMELTDPGLSYAS</sequence>
<dbReference type="OrthoDB" id="236271at2"/>
<dbReference type="KEGG" id="caa:Caka_0361"/>